<organism evidence="15 16">
    <name type="scientific">Nocardioides renjunii</name>
    <dbReference type="NCBI Taxonomy" id="3095075"/>
    <lineage>
        <taxon>Bacteria</taxon>
        <taxon>Bacillati</taxon>
        <taxon>Actinomycetota</taxon>
        <taxon>Actinomycetes</taxon>
        <taxon>Propionibacteriales</taxon>
        <taxon>Nocardioidaceae</taxon>
        <taxon>Nocardioides</taxon>
    </lineage>
</organism>
<name>A0ABU5KB12_9ACTN</name>
<dbReference type="SMART" id="SM00155">
    <property type="entry name" value="PLDc"/>
    <property type="match status" value="2"/>
</dbReference>
<keyword evidence="9 13" id="KW-0472">Membrane</keyword>
<dbReference type="Pfam" id="PF13396">
    <property type="entry name" value="PLDc_N"/>
    <property type="match status" value="1"/>
</dbReference>
<evidence type="ECO:0000256" key="9">
    <source>
        <dbReference type="ARBA" id="ARBA00023136"/>
    </source>
</evidence>
<keyword evidence="16" id="KW-1185">Reference proteome</keyword>
<keyword evidence="11" id="KW-1208">Phospholipid metabolism</keyword>
<evidence type="ECO:0000256" key="11">
    <source>
        <dbReference type="ARBA" id="ARBA00023264"/>
    </source>
</evidence>
<feature type="domain" description="PLD phosphodiesterase" evidence="14">
    <location>
        <begin position="233"/>
        <end position="260"/>
    </location>
</feature>
<proteinExistence type="predicted"/>
<evidence type="ECO:0000313" key="16">
    <source>
        <dbReference type="Proteomes" id="UP001291999"/>
    </source>
</evidence>
<keyword evidence="3" id="KW-0444">Lipid biosynthesis</keyword>
<sequence length="508" mass="55284">MTGAGGWIVGLLSAAVAVAHVVICALALGVLPGNRKPSTAMAWLILILAVPFLGFVAFLFFGSTSVGRTRRAWQRDVNARVLDAVATRAPADGPSPGEHDGRDAPVGATAAEVDGLARLNCHLSALPMVEGNEVEVLPDYLGSIEAMRVAVAGAQRFVHVEFYIAAWDEVTDGFFTELVAAAARGVEVRLLFDHLGTRAVPGYKDFLTRLEGTGVAWAPMLPIGLRKGQVRRPDLRNHRKVVVVDGHVGFIGSQNLIEPGYDDEGNHRRGLTYVELVVRLSGPVVRQLAVVFATDWVAETGEELAHTLGETAAEPGSARRPETVAGVACQVVPSGPGFVTENNLRLFNSMLYSARASVSVTSPYFVPDETLLYAMTTAAQRGVHVELFVSAVADQFMVFHAQRSYYQALLEAGVRIWLYPEPYVLHAKFFTVDDALAVVGSSNMDYRSFALNYECVVLASSPELVTRLRVVQDDYRRLSTELTAEEWSRRGWRAAYVDNLMRLTAALQ</sequence>
<dbReference type="EC" id="2.7.8.-" evidence="12"/>
<keyword evidence="5 13" id="KW-0812">Transmembrane</keyword>
<feature type="transmembrane region" description="Helical" evidence="13">
    <location>
        <begin position="40"/>
        <end position="61"/>
    </location>
</feature>
<feature type="transmembrane region" description="Helical" evidence="13">
    <location>
        <begin position="6"/>
        <end position="28"/>
    </location>
</feature>
<comment type="caution">
    <text evidence="15">The sequence shown here is derived from an EMBL/GenBank/DDBJ whole genome shotgun (WGS) entry which is preliminary data.</text>
</comment>
<evidence type="ECO:0000256" key="6">
    <source>
        <dbReference type="ARBA" id="ARBA00022737"/>
    </source>
</evidence>
<evidence type="ECO:0000256" key="13">
    <source>
        <dbReference type="SAM" id="Phobius"/>
    </source>
</evidence>
<dbReference type="SUPFAM" id="SSF56024">
    <property type="entry name" value="Phospholipase D/nuclease"/>
    <property type="match status" value="2"/>
</dbReference>
<feature type="domain" description="PLD phosphodiesterase" evidence="14">
    <location>
        <begin position="421"/>
        <end position="448"/>
    </location>
</feature>
<dbReference type="Gene3D" id="3.30.870.10">
    <property type="entry name" value="Endonuclease Chain A"/>
    <property type="match status" value="2"/>
</dbReference>
<evidence type="ECO:0000256" key="8">
    <source>
        <dbReference type="ARBA" id="ARBA00023098"/>
    </source>
</evidence>
<evidence type="ECO:0000256" key="5">
    <source>
        <dbReference type="ARBA" id="ARBA00022692"/>
    </source>
</evidence>
<dbReference type="PANTHER" id="PTHR21248:SF22">
    <property type="entry name" value="PHOSPHOLIPASE D"/>
    <property type="match status" value="1"/>
</dbReference>
<dbReference type="InterPro" id="IPR027379">
    <property type="entry name" value="CLS_N"/>
</dbReference>
<dbReference type="RefSeq" id="WP_322424273.1">
    <property type="nucleotide sequence ID" value="NZ_JAXQPW010000002.1"/>
</dbReference>
<dbReference type="NCBIfam" id="TIGR04265">
    <property type="entry name" value="bac_cardiolipin"/>
    <property type="match status" value="1"/>
</dbReference>
<keyword evidence="4" id="KW-0808">Transferase</keyword>
<evidence type="ECO:0000256" key="10">
    <source>
        <dbReference type="ARBA" id="ARBA00023209"/>
    </source>
</evidence>
<protein>
    <recommendedName>
        <fullName evidence="12">Cardiolipin synthase</fullName>
        <ecNumber evidence="12">2.7.8.-</ecNumber>
    </recommendedName>
</protein>
<evidence type="ECO:0000256" key="3">
    <source>
        <dbReference type="ARBA" id="ARBA00022516"/>
    </source>
</evidence>
<dbReference type="InterPro" id="IPR001736">
    <property type="entry name" value="PLipase_D/transphosphatidylase"/>
</dbReference>
<evidence type="ECO:0000313" key="15">
    <source>
        <dbReference type="EMBL" id="MDZ5662159.1"/>
    </source>
</evidence>
<keyword evidence="7 13" id="KW-1133">Transmembrane helix</keyword>
<reference evidence="15 16" key="1">
    <citation type="submission" date="2023-11" db="EMBL/GenBank/DDBJ databases">
        <title>Novel species in genus Nocardioides.</title>
        <authorList>
            <person name="Zhou H."/>
        </authorList>
    </citation>
    <scope>NUCLEOTIDE SEQUENCE [LARGE SCALE GENOMIC DNA]</scope>
    <source>
        <strain evidence="15 16">S-58</strain>
    </source>
</reference>
<evidence type="ECO:0000256" key="2">
    <source>
        <dbReference type="ARBA" id="ARBA00022475"/>
    </source>
</evidence>
<dbReference type="Proteomes" id="UP001291999">
    <property type="component" value="Unassembled WGS sequence"/>
</dbReference>
<evidence type="ECO:0000259" key="14">
    <source>
        <dbReference type="PROSITE" id="PS50035"/>
    </source>
</evidence>
<dbReference type="InterPro" id="IPR025202">
    <property type="entry name" value="PLD-like_dom"/>
</dbReference>
<keyword evidence="6" id="KW-0677">Repeat</keyword>
<keyword evidence="8" id="KW-0443">Lipid metabolism</keyword>
<dbReference type="Pfam" id="PF13091">
    <property type="entry name" value="PLDc_2"/>
    <property type="match status" value="2"/>
</dbReference>
<evidence type="ECO:0000256" key="4">
    <source>
        <dbReference type="ARBA" id="ARBA00022679"/>
    </source>
</evidence>
<dbReference type="PROSITE" id="PS50035">
    <property type="entry name" value="PLD"/>
    <property type="match status" value="2"/>
</dbReference>
<keyword evidence="2" id="KW-1003">Cell membrane</keyword>
<evidence type="ECO:0000256" key="1">
    <source>
        <dbReference type="ARBA" id="ARBA00004651"/>
    </source>
</evidence>
<dbReference type="EMBL" id="JAXQPW010000002">
    <property type="protein sequence ID" value="MDZ5662159.1"/>
    <property type="molecule type" value="Genomic_DNA"/>
</dbReference>
<evidence type="ECO:0000256" key="12">
    <source>
        <dbReference type="NCBIfam" id="TIGR04265"/>
    </source>
</evidence>
<dbReference type="InterPro" id="IPR022924">
    <property type="entry name" value="Cardiolipin_synthase"/>
</dbReference>
<comment type="subcellular location">
    <subcellularLocation>
        <location evidence="1">Cell membrane</location>
        <topology evidence="1">Multi-pass membrane protein</topology>
    </subcellularLocation>
</comment>
<keyword evidence="10" id="KW-0594">Phospholipid biosynthesis</keyword>
<gene>
    <name evidence="15" type="primary">cls</name>
    <name evidence="15" type="ORF">SFC79_10325</name>
</gene>
<accession>A0ABU5KB12</accession>
<evidence type="ECO:0000256" key="7">
    <source>
        <dbReference type="ARBA" id="ARBA00022989"/>
    </source>
</evidence>
<dbReference type="PANTHER" id="PTHR21248">
    <property type="entry name" value="CARDIOLIPIN SYNTHASE"/>
    <property type="match status" value="1"/>
</dbReference>